<organism evidence="6 7">
    <name type="scientific">Pseudocercospora fijiensis (strain CIRAD86)</name>
    <name type="common">Black leaf streak disease fungus</name>
    <name type="synonym">Mycosphaerella fijiensis</name>
    <dbReference type="NCBI Taxonomy" id="383855"/>
    <lineage>
        <taxon>Eukaryota</taxon>
        <taxon>Fungi</taxon>
        <taxon>Dikarya</taxon>
        <taxon>Ascomycota</taxon>
        <taxon>Pezizomycotina</taxon>
        <taxon>Dothideomycetes</taxon>
        <taxon>Dothideomycetidae</taxon>
        <taxon>Mycosphaerellales</taxon>
        <taxon>Mycosphaerellaceae</taxon>
        <taxon>Pseudocercospora</taxon>
    </lineage>
</organism>
<feature type="non-terminal residue" evidence="6">
    <location>
        <position position="742"/>
    </location>
</feature>
<evidence type="ECO:0000256" key="1">
    <source>
        <dbReference type="SAM" id="Coils"/>
    </source>
</evidence>
<dbReference type="OrthoDB" id="5245063at2759"/>
<gene>
    <name evidence="6" type="ORF">MYCFIDRAFT_115265</name>
</gene>
<dbReference type="Pfam" id="PF21046">
    <property type="entry name" value="Rad26-like_C"/>
    <property type="match status" value="1"/>
</dbReference>
<dbReference type="Proteomes" id="UP000016932">
    <property type="component" value="Unassembled WGS sequence"/>
</dbReference>
<dbReference type="KEGG" id="pfj:MYCFIDRAFT_115265"/>
<name>M2ZAT9_PSEFD</name>
<evidence type="ECO:0000313" key="7">
    <source>
        <dbReference type="Proteomes" id="UP000016932"/>
    </source>
</evidence>
<dbReference type="EMBL" id="KB446556">
    <property type="protein sequence ID" value="EME86950.1"/>
    <property type="molecule type" value="Genomic_DNA"/>
</dbReference>
<feature type="compositionally biased region" description="Basic and acidic residues" evidence="2">
    <location>
        <begin position="273"/>
        <end position="282"/>
    </location>
</feature>
<evidence type="ECO:0000259" key="3">
    <source>
        <dbReference type="Pfam" id="PF12331"/>
    </source>
</evidence>
<evidence type="ECO:0000259" key="4">
    <source>
        <dbReference type="Pfam" id="PF21046"/>
    </source>
</evidence>
<evidence type="ECO:0000259" key="5">
    <source>
        <dbReference type="Pfam" id="PF21048"/>
    </source>
</evidence>
<keyword evidence="7" id="KW-1185">Reference proteome</keyword>
<feature type="domain" description="Rad26-like helical repeats" evidence="3">
    <location>
        <begin position="446"/>
        <end position="674"/>
    </location>
</feature>
<dbReference type="GeneID" id="19330275"/>
<dbReference type="AlphaFoldDB" id="M2ZAT9"/>
<feature type="non-terminal residue" evidence="6">
    <location>
        <position position="1"/>
    </location>
</feature>
<feature type="region of interest" description="Disordered" evidence="2">
    <location>
        <begin position="198"/>
        <end position="335"/>
    </location>
</feature>
<feature type="compositionally biased region" description="Basic and acidic residues" evidence="2">
    <location>
        <begin position="198"/>
        <end position="232"/>
    </location>
</feature>
<sequence length="742" mass="83667">EEDFFSDDDLDDIPANTLDRLEQQAFRSTQQQLNPNPQLPRHVQQQQPPQSSRPPPSTIIQPAPQIQPHRPSYQTRPVQRNGGRVSAALDPETAAAFAAADEELDGQTFGRWPQAVIPQLSKPVQAGASMDMAALQARIAELEAEQARLRLSEQQARDEARAKQGEIAIVRSNQEKTTKQYEARISVMQRLHAEEAAKSKAELEAQRKEREKMETDNRFLQHDLAQEAERTKRLTVPSRAKNTQRETPRKIKRTALGDGFDDGELHMTTSPSRSRDKLRGDLTPKAGAKRKRPAHDSPVHSLSFTQPPAQLRHESTGGQSAVPFASTGPPEQATTKRDGRYEFMQQLLNHFPHEGHAATVESLAKYSFPSQPTKTLSSILMHDISYISNDESLPLRVAEVCISLWSKCLAEEYLAPFYLILELVRFALRTQSSAAKSQLLEQAIPLCTQTIELIAIPTYRASTNRKFAASMDRRKFEEQADEIDVERVLEFLQDLCHAASLQGERIEIFWKTMEQQFVLLMLNKAQPIGQVMTLLEMLQTATRETTFGVIAQNATRQAEFERGTIDRLTNLLFEVLEAAQGEEAYSDAEILELRIEVLKVLRQMCQTDHGGTLLVQNRSAIGRLVRFLDAHVKKLYQARPTYGLSSEEERHNSTTHDLLAKCVNVTVRLIYHLLRVYGDNFDFVPKLHAVHGGYHKFLVSMTRIAFTEQHIFEAGIEDEAAEAAHRILDSVLGPEDGEAVMK</sequence>
<dbReference type="Pfam" id="PF12331">
    <property type="entry name" value="Rad26-like_helical_rpts"/>
    <property type="match status" value="1"/>
</dbReference>
<dbReference type="STRING" id="383855.M2ZAT9"/>
<dbReference type="InterPro" id="IPR022093">
    <property type="entry name" value="Rad26-like_helical"/>
</dbReference>
<feature type="domain" description="Rad26-like C-terminal" evidence="4">
    <location>
        <begin position="683"/>
        <end position="742"/>
    </location>
</feature>
<evidence type="ECO:0000256" key="2">
    <source>
        <dbReference type="SAM" id="MobiDB-lite"/>
    </source>
</evidence>
<feature type="compositionally biased region" description="Low complexity" evidence="2">
    <location>
        <begin position="30"/>
        <end position="50"/>
    </location>
</feature>
<feature type="domain" description="Rad26-like N-terminal" evidence="5">
    <location>
        <begin position="343"/>
        <end position="390"/>
    </location>
</feature>
<accession>M2ZAT9</accession>
<feature type="region of interest" description="Disordered" evidence="2">
    <location>
        <begin position="25"/>
        <end position="89"/>
    </location>
</feature>
<dbReference type="Pfam" id="PF21048">
    <property type="entry name" value="Rad26-like_N"/>
    <property type="match status" value="1"/>
</dbReference>
<proteinExistence type="predicted"/>
<keyword evidence="1" id="KW-0175">Coiled coil</keyword>
<dbReference type="HOGENOM" id="CLU_013058_0_0_1"/>
<dbReference type="VEuPathDB" id="FungiDB:MYCFIDRAFT_115265"/>
<dbReference type="InterPro" id="IPR048379">
    <property type="entry name" value="Rad26-like_C"/>
</dbReference>
<reference evidence="6 7" key="1">
    <citation type="journal article" date="2012" name="PLoS Pathog.">
        <title>Diverse lifestyles and strategies of plant pathogenesis encoded in the genomes of eighteen Dothideomycetes fungi.</title>
        <authorList>
            <person name="Ohm R.A."/>
            <person name="Feau N."/>
            <person name="Henrissat B."/>
            <person name="Schoch C.L."/>
            <person name="Horwitz B.A."/>
            <person name="Barry K.W."/>
            <person name="Condon B.J."/>
            <person name="Copeland A.C."/>
            <person name="Dhillon B."/>
            <person name="Glaser F."/>
            <person name="Hesse C.N."/>
            <person name="Kosti I."/>
            <person name="LaButti K."/>
            <person name="Lindquist E.A."/>
            <person name="Lucas S."/>
            <person name="Salamov A.A."/>
            <person name="Bradshaw R.E."/>
            <person name="Ciuffetti L."/>
            <person name="Hamelin R.C."/>
            <person name="Kema G.H.J."/>
            <person name="Lawrence C."/>
            <person name="Scott J.A."/>
            <person name="Spatafora J.W."/>
            <person name="Turgeon B.G."/>
            <person name="de Wit P.J.G.M."/>
            <person name="Zhong S."/>
            <person name="Goodwin S.B."/>
            <person name="Grigoriev I.V."/>
        </authorList>
    </citation>
    <scope>NUCLEOTIDE SEQUENCE [LARGE SCALE GENOMIC DNA]</scope>
    <source>
        <strain evidence="6 7">CIRAD86</strain>
    </source>
</reference>
<dbReference type="eggNOG" id="ENOG502RZ1G">
    <property type="taxonomic scope" value="Eukaryota"/>
</dbReference>
<protein>
    <submittedName>
        <fullName evidence="6">Uncharacterized protein</fullName>
    </submittedName>
</protein>
<feature type="coiled-coil region" evidence="1">
    <location>
        <begin position="125"/>
        <end position="159"/>
    </location>
</feature>
<dbReference type="InterPro" id="IPR048380">
    <property type="entry name" value="Rad26-like_N"/>
</dbReference>
<evidence type="ECO:0000313" key="6">
    <source>
        <dbReference type="EMBL" id="EME86950.1"/>
    </source>
</evidence>
<dbReference type="RefSeq" id="XP_007924046.1">
    <property type="nucleotide sequence ID" value="XM_007925855.1"/>
</dbReference>